<dbReference type="InterPro" id="IPR051101">
    <property type="entry name" value="ZC3H12/N4BP1_RNase_Reg"/>
</dbReference>
<evidence type="ECO:0000256" key="5">
    <source>
        <dbReference type="ARBA" id="ARBA00022884"/>
    </source>
</evidence>
<sequence length="342" mass="38968">MAACKKLSGFYSSPQPKPRYSQNSLLLPLPQLLPSDTKTVLAGASDHTDSVVTGIQGFRDMLKISYKLELKNEPGRSDLKHIVIDGCNVAFTHGLHKFFSCRRIAIAVEYFWKHCHRNITVFVPQWRTSCHPNGTEQHFLTQLKEVEILSLTPYRMVFGKHIAASQVNSFLLHLAHKIGGFIVSNSNFRGFQTESLSWKDIIAKRLLQYKFVGDIFMVPENPLVKNRPRLEEFHGNEGSRDLEPLLSALPNMDKFARNHNNQVAITSYQPPYWNQGTSSGSWLPQQPHFTSLASISGIEQNHLMPSQRSSTETSKLREALLKIFPESEQNRRSKRSWQLSHS</sequence>
<evidence type="ECO:0000256" key="6">
    <source>
        <dbReference type="ARBA" id="ARBA00023242"/>
    </source>
</evidence>
<evidence type="ECO:0000256" key="3">
    <source>
        <dbReference type="ARBA" id="ARBA00022588"/>
    </source>
</evidence>
<organism evidence="9 10">
    <name type="scientific">Myodes glareolus</name>
    <name type="common">Bank vole</name>
    <name type="synonym">Clethrionomys glareolus</name>
    <dbReference type="NCBI Taxonomy" id="447135"/>
    <lineage>
        <taxon>Eukaryota</taxon>
        <taxon>Metazoa</taxon>
        <taxon>Chordata</taxon>
        <taxon>Craniata</taxon>
        <taxon>Vertebrata</taxon>
        <taxon>Euteleostomi</taxon>
        <taxon>Mammalia</taxon>
        <taxon>Eutheria</taxon>
        <taxon>Euarchontoglires</taxon>
        <taxon>Glires</taxon>
        <taxon>Rodentia</taxon>
        <taxon>Myomorpha</taxon>
        <taxon>Muroidea</taxon>
        <taxon>Cricetidae</taxon>
        <taxon>Arvicolinae</taxon>
        <taxon>Myodes</taxon>
    </lineage>
</organism>
<reference evidence="9 10" key="1">
    <citation type="journal article" date="2023" name="bioRxiv">
        <title>Conserved and derived expression patterns and positive selection on dental genes reveal complex evolutionary context of ever-growing rodent molars.</title>
        <authorList>
            <person name="Calamari Z.T."/>
            <person name="Song A."/>
            <person name="Cohen E."/>
            <person name="Akter M."/>
            <person name="Roy R.D."/>
            <person name="Hallikas O."/>
            <person name="Christensen M.M."/>
            <person name="Li P."/>
            <person name="Marangoni P."/>
            <person name="Jernvall J."/>
            <person name="Klein O.D."/>
        </authorList>
    </citation>
    <scope>NUCLEOTIDE SEQUENCE [LARGE SCALE GENOMIC DNA]</scope>
    <source>
        <strain evidence="9">V071</strain>
    </source>
</reference>
<dbReference type="Gene3D" id="3.40.50.11980">
    <property type="match status" value="1"/>
</dbReference>
<dbReference type="EMBL" id="JBBHLL010002895">
    <property type="protein sequence ID" value="KAK7795232.1"/>
    <property type="molecule type" value="Genomic_DNA"/>
</dbReference>
<gene>
    <name evidence="9" type="ORF">U0070_025000</name>
</gene>
<name>A0AAW0GWU2_MYOGA</name>
<accession>A0AAW0GWU2</accession>
<dbReference type="PANTHER" id="PTHR12876:SF26">
    <property type="entry name" value="NEDD4-BINDING PROTEIN 1"/>
    <property type="match status" value="1"/>
</dbReference>
<dbReference type="FunFam" id="3.40.50.11980:FF:000001">
    <property type="entry name" value="ZC3H12A isoform 1"/>
    <property type="match status" value="1"/>
</dbReference>
<dbReference type="Pfam" id="PF11977">
    <property type="entry name" value="RNase_Zc3h12a"/>
    <property type="match status" value="1"/>
</dbReference>
<keyword evidence="6" id="KW-0539">Nucleus</keyword>
<dbReference type="GO" id="GO:0031397">
    <property type="term" value="P:negative regulation of protein ubiquitination"/>
    <property type="evidence" value="ECO:0007669"/>
    <property type="project" value="TreeGrafter"/>
</dbReference>
<keyword evidence="10" id="KW-1185">Reference proteome</keyword>
<dbReference type="GO" id="GO:0045087">
    <property type="term" value="P:innate immune response"/>
    <property type="evidence" value="ECO:0007669"/>
    <property type="project" value="UniProtKB-KW"/>
</dbReference>
<evidence type="ECO:0000256" key="2">
    <source>
        <dbReference type="ARBA" id="ARBA00004604"/>
    </source>
</evidence>
<feature type="domain" description="RNase NYN" evidence="8">
    <location>
        <begin position="79"/>
        <end position="232"/>
    </location>
</feature>
<evidence type="ECO:0000256" key="1">
    <source>
        <dbReference type="ARBA" id="ARBA00004322"/>
    </source>
</evidence>
<dbReference type="InterPro" id="IPR021869">
    <property type="entry name" value="RNase_Zc3h12_NYN"/>
</dbReference>
<dbReference type="GO" id="GO:0032435">
    <property type="term" value="P:negative regulation of proteasomal ubiquitin-dependent protein catabolic process"/>
    <property type="evidence" value="ECO:0007669"/>
    <property type="project" value="TreeGrafter"/>
</dbReference>
<dbReference type="GO" id="GO:0005730">
    <property type="term" value="C:nucleolus"/>
    <property type="evidence" value="ECO:0007669"/>
    <property type="project" value="UniProtKB-SubCell"/>
</dbReference>
<dbReference type="GO" id="GO:0016605">
    <property type="term" value="C:PML body"/>
    <property type="evidence" value="ECO:0007669"/>
    <property type="project" value="UniProtKB-SubCell"/>
</dbReference>
<dbReference type="AlphaFoldDB" id="A0AAW0GWU2"/>
<comment type="caution">
    <text evidence="9">The sequence shown here is derived from an EMBL/GenBank/DDBJ whole genome shotgun (WGS) entry which is preliminary data.</text>
</comment>
<keyword evidence="5" id="KW-0694">RNA-binding</keyword>
<comment type="subcellular location">
    <subcellularLocation>
        <location evidence="1">Nucleus</location>
        <location evidence="1">PML body</location>
    </subcellularLocation>
    <subcellularLocation>
        <location evidence="2">Nucleus</location>
        <location evidence="2">Nucleolus</location>
    </subcellularLocation>
</comment>
<dbReference type="GO" id="GO:0003723">
    <property type="term" value="F:RNA binding"/>
    <property type="evidence" value="ECO:0007669"/>
    <property type="project" value="UniProtKB-KW"/>
</dbReference>
<proteinExistence type="predicted"/>
<keyword evidence="4" id="KW-0391">Immunity</keyword>
<evidence type="ECO:0000313" key="10">
    <source>
        <dbReference type="Proteomes" id="UP001488838"/>
    </source>
</evidence>
<evidence type="ECO:0000256" key="4">
    <source>
        <dbReference type="ARBA" id="ARBA00022859"/>
    </source>
</evidence>
<evidence type="ECO:0000313" key="9">
    <source>
        <dbReference type="EMBL" id="KAK7795232.1"/>
    </source>
</evidence>
<protein>
    <recommendedName>
        <fullName evidence="7">NEDD4-binding protein 1</fullName>
    </recommendedName>
</protein>
<dbReference type="Proteomes" id="UP001488838">
    <property type="component" value="Unassembled WGS sequence"/>
</dbReference>
<dbReference type="PANTHER" id="PTHR12876">
    <property type="entry name" value="N4BP1-RELATED"/>
    <property type="match status" value="1"/>
</dbReference>
<keyword evidence="3" id="KW-0399">Innate immunity</keyword>
<evidence type="ECO:0000256" key="7">
    <source>
        <dbReference type="ARBA" id="ARBA00039336"/>
    </source>
</evidence>
<evidence type="ECO:0000259" key="8">
    <source>
        <dbReference type="Pfam" id="PF11977"/>
    </source>
</evidence>